<evidence type="ECO:0000313" key="3">
    <source>
        <dbReference type="Proteomes" id="UP000054007"/>
    </source>
</evidence>
<evidence type="ECO:0000256" key="1">
    <source>
        <dbReference type="SAM" id="MobiDB-lite"/>
    </source>
</evidence>
<feature type="region of interest" description="Disordered" evidence="1">
    <location>
        <begin position="379"/>
        <end position="424"/>
    </location>
</feature>
<dbReference type="EMBL" id="KN880578">
    <property type="protein sequence ID" value="KIY65756.1"/>
    <property type="molecule type" value="Genomic_DNA"/>
</dbReference>
<feature type="region of interest" description="Disordered" evidence="1">
    <location>
        <begin position="226"/>
        <end position="342"/>
    </location>
</feature>
<feature type="compositionally biased region" description="Basic residues" evidence="1">
    <location>
        <begin position="390"/>
        <end position="401"/>
    </location>
</feature>
<evidence type="ECO:0000313" key="2">
    <source>
        <dbReference type="EMBL" id="KIY65756.1"/>
    </source>
</evidence>
<dbReference type="Proteomes" id="UP000054007">
    <property type="component" value="Unassembled WGS sequence"/>
</dbReference>
<organism evidence="2 3">
    <name type="scientific">Cylindrobasidium torrendii FP15055 ss-10</name>
    <dbReference type="NCBI Taxonomy" id="1314674"/>
    <lineage>
        <taxon>Eukaryota</taxon>
        <taxon>Fungi</taxon>
        <taxon>Dikarya</taxon>
        <taxon>Basidiomycota</taxon>
        <taxon>Agaricomycotina</taxon>
        <taxon>Agaricomycetes</taxon>
        <taxon>Agaricomycetidae</taxon>
        <taxon>Agaricales</taxon>
        <taxon>Marasmiineae</taxon>
        <taxon>Physalacriaceae</taxon>
        <taxon>Cylindrobasidium</taxon>
    </lineage>
</organism>
<keyword evidence="3" id="KW-1185">Reference proteome</keyword>
<feature type="compositionally biased region" description="Low complexity" evidence="1">
    <location>
        <begin position="299"/>
        <end position="308"/>
    </location>
</feature>
<feature type="compositionally biased region" description="Basic and acidic residues" evidence="1">
    <location>
        <begin position="333"/>
        <end position="342"/>
    </location>
</feature>
<feature type="compositionally biased region" description="Basic and acidic residues" evidence="1">
    <location>
        <begin position="506"/>
        <end position="520"/>
    </location>
</feature>
<feature type="region of interest" description="Disordered" evidence="1">
    <location>
        <begin position="448"/>
        <end position="525"/>
    </location>
</feature>
<sequence>MIPHPGPLPAQHAVVSVLARANNSAGTHFANGILWSQRRHYDDFDYAIPDARYRDIEEAILDAVMYVAGHLTVVPDAEGKDYTVVIETCSTQVYRLLTTVYLELVQVSPFPTTWPGVPAHHILILRYIHEMFTRMRRIRGTNVLYRLRSMSNSTLWLLNGPNIHGPAASQRDSTFTRFKGVTESALLEEIIGVVERLGPLPSEALGRYDIQLAAVRRRLSWLAKVETSTNTSSDGRGKGVPPTAAVLHVKPTHAPLPQEISRIRKETKNVVPTTSGRPSRRPEVSTLASPCAISHSRKSVPSLSVPSRPSRHPASEQSLPIRDTAPTKSYYRTPDERQTAASHCLEKWNEKRRVLASARELKSDAQKSVRVKKPKVKFTSGVDSEETPHLRRSGRTAYKTKAKADEAPPTSSSSERVRHLVPTPAQAAPIKEIVGRLVYAQFNHRTSLSTSTASKGAADGPDSAGTSATDNGAKEGKRPSTAAVRGKKRKLADEDETNGTGVASVREGHPVHPHSKDDGHSYSALIQTPGSRQTSILLTPDEERICLPPRLCVPASESPGGVPEETIEMMIRDHRIWPAA</sequence>
<name>A0A0D7B8B3_9AGAR</name>
<gene>
    <name evidence="2" type="ORF">CYLTODRAFT_412364</name>
</gene>
<reference evidence="2 3" key="1">
    <citation type="journal article" date="2015" name="Fungal Genet. Biol.">
        <title>Evolution of novel wood decay mechanisms in Agaricales revealed by the genome sequences of Fistulina hepatica and Cylindrobasidium torrendii.</title>
        <authorList>
            <person name="Floudas D."/>
            <person name="Held B.W."/>
            <person name="Riley R."/>
            <person name="Nagy L.G."/>
            <person name="Koehler G."/>
            <person name="Ransdell A.S."/>
            <person name="Younus H."/>
            <person name="Chow J."/>
            <person name="Chiniquy J."/>
            <person name="Lipzen A."/>
            <person name="Tritt A."/>
            <person name="Sun H."/>
            <person name="Haridas S."/>
            <person name="LaButti K."/>
            <person name="Ohm R.A."/>
            <person name="Kues U."/>
            <person name="Blanchette R.A."/>
            <person name="Grigoriev I.V."/>
            <person name="Minto R.E."/>
            <person name="Hibbett D.S."/>
        </authorList>
    </citation>
    <scope>NUCLEOTIDE SEQUENCE [LARGE SCALE GENOMIC DNA]</scope>
    <source>
        <strain evidence="2 3">FP15055 ss-10</strain>
    </source>
</reference>
<accession>A0A0D7B8B3</accession>
<protein>
    <submittedName>
        <fullName evidence="2">Uncharacterized protein</fullName>
    </submittedName>
</protein>
<dbReference type="AlphaFoldDB" id="A0A0D7B8B3"/>
<proteinExistence type="predicted"/>